<dbReference type="NCBIfam" id="TIGR00237">
    <property type="entry name" value="xseA"/>
    <property type="match status" value="1"/>
</dbReference>
<dbReference type="GO" id="GO:0003676">
    <property type="term" value="F:nucleic acid binding"/>
    <property type="evidence" value="ECO:0007669"/>
    <property type="project" value="InterPro"/>
</dbReference>
<comment type="similarity">
    <text evidence="5 6">Belongs to the XseA family.</text>
</comment>
<evidence type="ECO:0000256" key="6">
    <source>
        <dbReference type="RuleBase" id="RU004355"/>
    </source>
</evidence>
<feature type="region of interest" description="Disordered" evidence="7">
    <location>
        <begin position="452"/>
        <end position="485"/>
    </location>
</feature>
<dbReference type="HAMAP" id="MF_00378">
    <property type="entry name" value="Exonuc_7_L"/>
    <property type="match status" value="1"/>
</dbReference>
<evidence type="ECO:0000313" key="10">
    <source>
        <dbReference type="EMBL" id="ODR94883.1"/>
    </source>
</evidence>
<keyword evidence="1 5" id="KW-0963">Cytoplasm</keyword>
<keyword evidence="11" id="KW-1185">Reference proteome</keyword>
<evidence type="ECO:0000256" key="5">
    <source>
        <dbReference type="HAMAP-Rule" id="MF_00378"/>
    </source>
</evidence>
<evidence type="ECO:0000256" key="1">
    <source>
        <dbReference type="ARBA" id="ARBA00022490"/>
    </source>
</evidence>
<sequence>MAPRNPQPEPTNVTEYSVSELAFALKRTVEDAYGHVRLRGEVSGYRGPHASGHCYFRLKDENAAIEAVVWRGVFSRLKFKPEEGLEIVAKGKITTYPGGSKYQIVIEDLDRRRGGAMALLEQRKKQLAAEGLFDEARKQDLPYLPDVIGVVTSPTGAVIRDILHRLGDRFPSHVIVWPVRVQGETCAAEVAAAIAGFNAGAATEGIIPDLIIVARGGGSLEDLWGFNEEIVVRAAAASAIPLISAVGTETDWTLIDLVADYRAPTPTAAAERAVPVRSELLNAVQTYGVRMAGTMRRALEHWRSRVTASARGLPRREAILGLPRQRLDTASGRLLQSLRANTQSHRAVLARTAAALRPGLVARRAATARDLLKRLDRDRTRAIQARLDRARQRLDAQAKLLGTLGYHNVLARGFALIRDAEGAMVRSAGAVHAGEALDIQFSDGHIGAQVLGDTAREPAAAKPKPSGEAKKKAKSNPDGSQGSLL</sequence>
<accession>A0A1E3VMX8</accession>
<dbReference type="RefSeq" id="WP_069444187.1">
    <property type="nucleotide sequence ID" value="NZ_LPWE01000011.1"/>
</dbReference>
<name>A0A1E3VMX8_9HYPH</name>
<dbReference type="InterPro" id="IPR020579">
    <property type="entry name" value="Exonuc_VII_lsu_C"/>
</dbReference>
<dbReference type="InterPro" id="IPR003753">
    <property type="entry name" value="Exonuc_VII_L"/>
</dbReference>
<reference evidence="10 11" key="1">
    <citation type="journal article" date="2016" name="Environ. Microbiol.">
        <title>New Methyloceanibacter diversity from North Sea sediments includes methanotroph containing solely the soluble methane monooxygenase.</title>
        <authorList>
            <person name="Vekeman B."/>
            <person name="Kerckhof F.M."/>
            <person name="Cremers G."/>
            <person name="de Vos P."/>
            <person name="Vandamme P."/>
            <person name="Boon N."/>
            <person name="Op den Camp H.J."/>
            <person name="Heylen K."/>
        </authorList>
    </citation>
    <scope>NUCLEOTIDE SEQUENCE [LARGE SCALE GENOMIC DNA]</scope>
    <source>
        <strain evidence="10 11">R-67176</strain>
    </source>
</reference>
<dbReference type="GO" id="GO:0006308">
    <property type="term" value="P:DNA catabolic process"/>
    <property type="evidence" value="ECO:0007669"/>
    <property type="project" value="UniProtKB-UniRule"/>
</dbReference>
<dbReference type="Pfam" id="PF13742">
    <property type="entry name" value="tRNA_anti_2"/>
    <property type="match status" value="1"/>
</dbReference>
<evidence type="ECO:0000259" key="8">
    <source>
        <dbReference type="Pfam" id="PF02601"/>
    </source>
</evidence>
<dbReference type="EC" id="3.1.11.6" evidence="5"/>
<protein>
    <recommendedName>
        <fullName evidence="5">Exodeoxyribonuclease 7 large subunit</fullName>
        <ecNumber evidence="5">3.1.11.6</ecNumber>
    </recommendedName>
    <alternativeName>
        <fullName evidence="5">Exodeoxyribonuclease VII large subunit</fullName>
        <shortName evidence="5">Exonuclease VII large subunit</shortName>
    </alternativeName>
</protein>
<comment type="catalytic activity">
    <reaction evidence="5 6">
        <text>Exonucleolytic cleavage in either 5'- to 3'- or 3'- to 5'-direction to yield nucleoside 5'-phosphates.</text>
        <dbReference type="EC" id="3.1.11.6"/>
    </reaction>
</comment>
<comment type="caution">
    <text evidence="10">The sequence shown here is derived from an EMBL/GenBank/DDBJ whole genome shotgun (WGS) entry which is preliminary data.</text>
</comment>
<dbReference type="PANTHER" id="PTHR30008:SF0">
    <property type="entry name" value="EXODEOXYRIBONUCLEASE 7 LARGE SUBUNIT"/>
    <property type="match status" value="1"/>
</dbReference>
<dbReference type="Proteomes" id="UP000094172">
    <property type="component" value="Unassembled WGS sequence"/>
</dbReference>
<evidence type="ECO:0000256" key="2">
    <source>
        <dbReference type="ARBA" id="ARBA00022722"/>
    </source>
</evidence>
<evidence type="ECO:0000259" key="9">
    <source>
        <dbReference type="Pfam" id="PF13742"/>
    </source>
</evidence>
<dbReference type="STRING" id="1774970.AUC70_03565"/>
<feature type="domain" description="Exonuclease VII large subunit C-terminal" evidence="8">
    <location>
        <begin position="132"/>
        <end position="448"/>
    </location>
</feature>
<proteinExistence type="inferred from homology"/>
<gene>
    <name evidence="5" type="primary">xseA</name>
    <name evidence="10" type="ORF">AUC70_03565</name>
</gene>
<dbReference type="PANTHER" id="PTHR30008">
    <property type="entry name" value="EXODEOXYRIBONUCLEASE 7 LARGE SUBUNIT"/>
    <property type="match status" value="1"/>
</dbReference>
<dbReference type="GO" id="GO:0005737">
    <property type="term" value="C:cytoplasm"/>
    <property type="evidence" value="ECO:0007669"/>
    <property type="project" value="UniProtKB-SubCell"/>
</dbReference>
<dbReference type="InterPro" id="IPR025824">
    <property type="entry name" value="OB-fold_nuc-bd_dom"/>
</dbReference>
<dbReference type="GO" id="GO:0009318">
    <property type="term" value="C:exodeoxyribonuclease VII complex"/>
    <property type="evidence" value="ECO:0007669"/>
    <property type="project" value="UniProtKB-UniRule"/>
</dbReference>
<evidence type="ECO:0000313" key="11">
    <source>
        <dbReference type="Proteomes" id="UP000094172"/>
    </source>
</evidence>
<dbReference type="EMBL" id="LPWE01000011">
    <property type="protein sequence ID" value="ODR94883.1"/>
    <property type="molecule type" value="Genomic_DNA"/>
</dbReference>
<keyword evidence="3 5" id="KW-0378">Hydrolase</keyword>
<keyword evidence="2 5" id="KW-0540">Nuclease</keyword>
<dbReference type="GO" id="GO:0008855">
    <property type="term" value="F:exodeoxyribonuclease VII activity"/>
    <property type="evidence" value="ECO:0007669"/>
    <property type="project" value="UniProtKB-UniRule"/>
</dbReference>
<dbReference type="AlphaFoldDB" id="A0A1E3VMX8"/>
<evidence type="ECO:0000256" key="4">
    <source>
        <dbReference type="ARBA" id="ARBA00022839"/>
    </source>
</evidence>
<comment type="subunit">
    <text evidence="5">Heterooligomer composed of large and small subunits.</text>
</comment>
<dbReference type="Pfam" id="PF02601">
    <property type="entry name" value="Exonuc_VII_L"/>
    <property type="match status" value="1"/>
</dbReference>
<keyword evidence="4 5" id="KW-0269">Exonuclease</keyword>
<comment type="subcellular location">
    <subcellularLocation>
        <location evidence="5 6">Cytoplasm</location>
    </subcellularLocation>
</comment>
<evidence type="ECO:0000256" key="7">
    <source>
        <dbReference type="SAM" id="MobiDB-lite"/>
    </source>
</evidence>
<organism evidence="10 11">
    <name type="scientific">Methyloceanibacter stevinii</name>
    <dbReference type="NCBI Taxonomy" id="1774970"/>
    <lineage>
        <taxon>Bacteria</taxon>
        <taxon>Pseudomonadati</taxon>
        <taxon>Pseudomonadota</taxon>
        <taxon>Alphaproteobacteria</taxon>
        <taxon>Hyphomicrobiales</taxon>
        <taxon>Hyphomicrobiaceae</taxon>
        <taxon>Methyloceanibacter</taxon>
    </lineage>
</organism>
<comment type="function">
    <text evidence="5">Bidirectionally degrades single-stranded DNA into large acid-insoluble oligonucleotides, which are then degraded further into small acid-soluble oligonucleotides.</text>
</comment>
<evidence type="ECO:0000256" key="3">
    <source>
        <dbReference type="ARBA" id="ARBA00022801"/>
    </source>
</evidence>
<feature type="domain" description="OB-fold nucleic acid binding" evidence="9">
    <location>
        <begin position="16"/>
        <end position="109"/>
    </location>
</feature>
<dbReference type="CDD" id="cd04489">
    <property type="entry name" value="ExoVII_LU_OBF"/>
    <property type="match status" value="1"/>
</dbReference>